<dbReference type="EMBL" id="QQAH01000013">
    <property type="protein sequence ID" value="RDD80858.1"/>
    <property type="molecule type" value="Genomic_DNA"/>
</dbReference>
<dbReference type="OrthoDB" id="9768147at2"/>
<evidence type="ECO:0000256" key="5">
    <source>
        <dbReference type="ARBA" id="ARBA00023136"/>
    </source>
</evidence>
<protein>
    <submittedName>
        <fullName evidence="9">TonB-dependent receptor</fullName>
    </submittedName>
</protein>
<dbReference type="InterPro" id="IPR037066">
    <property type="entry name" value="Plug_dom_sf"/>
</dbReference>
<feature type="domain" description="TonB-dependent receptor plug" evidence="8">
    <location>
        <begin position="140"/>
        <end position="237"/>
    </location>
</feature>
<dbReference type="InterPro" id="IPR039426">
    <property type="entry name" value="TonB-dep_rcpt-like"/>
</dbReference>
<dbReference type="AlphaFoldDB" id="A0A369UMC3"/>
<dbReference type="Proteomes" id="UP000253782">
    <property type="component" value="Unassembled WGS sequence"/>
</dbReference>
<feature type="chain" id="PRO_5016587420" evidence="7">
    <location>
        <begin position="32"/>
        <end position="1004"/>
    </location>
</feature>
<dbReference type="Gene3D" id="2.60.40.1120">
    <property type="entry name" value="Carboxypeptidase-like, regulatory domain"/>
    <property type="match status" value="1"/>
</dbReference>
<sequence length="1004" mass="110346">MSIQKYTRTPSWRHTALAAALSLNFADAAMAQSNASGAIFGRVTEPGSHVKIQNLDTGFSRDISVEADGRYRAGSLPVGRYKVTLQKNGNAIESRDNVQVNVGSGTDVSFTVATAGQAKNLESIHVTGTVLPAIDVSAVDSRTVLTSEQLQKLPLARNVTAAALLAPGVISGDSRYGNVASFGGSSASENQYYINGYAVTNALTGLGFTSLPYDAIDQQQIYTGGYGAEYGRSTGGVINVVTKRGGNRWKSGVGTYVIPQYLRDSPRSIYYTDGRLYQSRGDNKSSSTQYTGYVSGPLIKDKLFFYAAGDFTGTSGKTVEPITTPQQVSYDSKATKWLAKIDWNISDNHLIELTGLSDKTSVDSQVYKYDYAVGRATDYLGSDKTKNFDSGPGSAPGGDVYIGKYTGYLTDDLTVNALYGTSKTEHVRNLAYASDPNCPWILDARDGAGRPIVGCGLVNRTVLGKGAQDKTSGWRLDAEYKLGSHSLRAGLDTQTLQSTAGNEYEGGYRWIYKDAGEIRGRPDIVPPPDALYMVEKRLFKTGATVKVVQAAQFIEDHWQISDRWMAYLGLRNEQFKNLNGAGQVYVKQRHQLAPRLGVTWDVFGDSSFKLYANAGRYHLAVPSNVAIRGASASTYYSEYYAYNGVAANGEPLNLAPLGSRFYLNGEDGVTPDPRSVAAQNLKAYYQDEYILGFDKAINSNWSFGAKATVRKLKSSIDDFCDDRPFKKYADRNGIDISNARIAGCYLFNPGQSNEFLVDISGKGNYVPFKLTKDDFTTPNGVAFPDLKRKYYALNMYLEHQFDQRWYGRVDYTFSRSYGNSEGQLKSDIGQLDPSVTQDWDAPEIMQYTNGPLPNDRTHQLKAFGYFQATPEWLFGANLAVASGRPKNCIGLDPVDSIGYGASYFECNFKPSPRGSKGRLPWTWSVDMNAEYRPRWAGNEQPLAFTLGVFNLFSKKQVLSVIEVGENSALNPKTGLPSQNIDYLRPVAFQTPRYFQLGARYDFSL</sequence>
<dbReference type="InterPro" id="IPR013784">
    <property type="entry name" value="Carb-bd-like_fold"/>
</dbReference>
<keyword evidence="4" id="KW-0812">Transmembrane</keyword>
<dbReference type="GO" id="GO:0044718">
    <property type="term" value="P:siderophore transmembrane transport"/>
    <property type="evidence" value="ECO:0007669"/>
    <property type="project" value="TreeGrafter"/>
</dbReference>
<evidence type="ECO:0000256" key="4">
    <source>
        <dbReference type="ARBA" id="ARBA00022692"/>
    </source>
</evidence>
<evidence type="ECO:0000256" key="6">
    <source>
        <dbReference type="ARBA" id="ARBA00023237"/>
    </source>
</evidence>
<keyword evidence="10" id="KW-1185">Reference proteome</keyword>
<dbReference type="InterPro" id="IPR036942">
    <property type="entry name" value="Beta-barrel_TonB_sf"/>
</dbReference>
<dbReference type="Gene3D" id="2.40.170.20">
    <property type="entry name" value="TonB-dependent receptor, beta-barrel domain"/>
    <property type="match status" value="1"/>
</dbReference>
<evidence type="ECO:0000259" key="8">
    <source>
        <dbReference type="Pfam" id="PF07715"/>
    </source>
</evidence>
<dbReference type="Gene3D" id="2.170.130.10">
    <property type="entry name" value="TonB-dependent receptor, plug domain"/>
    <property type="match status" value="1"/>
</dbReference>
<dbReference type="SUPFAM" id="SSF49452">
    <property type="entry name" value="Starch-binding domain-like"/>
    <property type="match status" value="1"/>
</dbReference>
<accession>A0A369UMC3</accession>
<reference evidence="9 10" key="1">
    <citation type="submission" date="2018-07" db="EMBL/GenBank/DDBJ databases">
        <title>Dyella tabacisoli L4-6T, whole genome shotgun sequence.</title>
        <authorList>
            <person name="Zhou X.-K."/>
            <person name="Li W.-J."/>
            <person name="Duan Y.-Q."/>
        </authorList>
    </citation>
    <scope>NUCLEOTIDE SEQUENCE [LARGE SCALE GENOMIC DNA]</scope>
    <source>
        <strain evidence="9 10">L4-6</strain>
    </source>
</reference>
<keyword evidence="2" id="KW-0813">Transport</keyword>
<dbReference type="RefSeq" id="WP_114846164.1">
    <property type="nucleotide sequence ID" value="NZ_JBHSPE010000008.1"/>
</dbReference>
<dbReference type="Pfam" id="PF13620">
    <property type="entry name" value="CarboxypepD_reg"/>
    <property type="match status" value="1"/>
</dbReference>
<keyword evidence="5" id="KW-0472">Membrane</keyword>
<keyword evidence="3" id="KW-1134">Transmembrane beta strand</keyword>
<dbReference type="InterPro" id="IPR012910">
    <property type="entry name" value="Plug_dom"/>
</dbReference>
<keyword evidence="7" id="KW-0732">Signal</keyword>
<evidence type="ECO:0000256" key="1">
    <source>
        <dbReference type="ARBA" id="ARBA00004571"/>
    </source>
</evidence>
<name>A0A369UMC3_9GAMM</name>
<dbReference type="PANTHER" id="PTHR30069:SF46">
    <property type="entry name" value="OAR PROTEIN"/>
    <property type="match status" value="1"/>
</dbReference>
<comment type="caution">
    <text evidence="9">The sequence shown here is derived from an EMBL/GenBank/DDBJ whole genome shotgun (WGS) entry which is preliminary data.</text>
</comment>
<evidence type="ECO:0000313" key="9">
    <source>
        <dbReference type="EMBL" id="RDD80858.1"/>
    </source>
</evidence>
<dbReference type="SUPFAM" id="SSF56935">
    <property type="entry name" value="Porins"/>
    <property type="match status" value="1"/>
</dbReference>
<dbReference type="GO" id="GO:0009279">
    <property type="term" value="C:cell outer membrane"/>
    <property type="evidence" value="ECO:0007669"/>
    <property type="project" value="UniProtKB-SubCell"/>
</dbReference>
<gene>
    <name evidence="9" type="ORF">DVJ77_14160</name>
</gene>
<organism evidence="9 10">
    <name type="scientific">Dyella tabacisoli</name>
    <dbReference type="NCBI Taxonomy" id="2282381"/>
    <lineage>
        <taxon>Bacteria</taxon>
        <taxon>Pseudomonadati</taxon>
        <taxon>Pseudomonadota</taxon>
        <taxon>Gammaproteobacteria</taxon>
        <taxon>Lysobacterales</taxon>
        <taxon>Rhodanobacteraceae</taxon>
        <taxon>Dyella</taxon>
    </lineage>
</organism>
<dbReference type="Pfam" id="PF07715">
    <property type="entry name" value="Plug"/>
    <property type="match status" value="1"/>
</dbReference>
<evidence type="ECO:0000256" key="7">
    <source>
        <dbReference type="SAM" id="SignalP"/>
    </source>
</evidence>
<evidence type="ECO:0000256" key="3">
    <source>
        <dbReference type="ARBA" id="ARBA00022452"/>
    </source>
</evidence>
<evidence type="ECO:0000313" key="10">
    <source>
        <dbReference type="Proteomes" id="UP000253782"/>
    </source>
</evidence>
<dbReference type="PANTHER" id="PTHR30069">
    <property type="entry name" value="TONB-DEPENDENT OUTER MEMBRANE RECEPTOR"/>
    <property type="match status" value="1"/>
</dbReference>
<proteinExistence type="predicted"/>
<dbReference type="GO" id="GO:0015344">
    <property type="term" value="F:siderophore uptake transmembrane transporter activity"/>
    <property type="evidence" value="ECO:0007669"/>
    <property type="project" value="TreeGrafter"/>
</dbReference>
<dbReference type="GO" id="GO:0030246">
    <property type="term" value="F:carbohydrate binding"/>
    <property type="evidence" value="ECO:0007669"/>
    <property type="project" value="InterPro"/>
</dbReference>
<keyword evidence="6" id="KW-0998">Cell outer membrane</keyword>
<evidence type="ECO:0000256" key="2">
    <source>
        <dbReference type="ARBA" id="ARBA00022448"/>
    </source>
</evidence>
<comment type="subcellular location">
    <subcellularLocation>
        <location evidence="1">Cell outer membrane</location>
        <topology evidence="1">Multi-pass membrane protein</topology>
    </subcellularLocation>
</comment>
<feature type="signal peptide" evidence="7">
    <location>
        <begin position="1"/>
        <end position="31"/>
    </location>
</feature>
<keyword evidence="9" id="KW-0675">Receptor</keyword>